<dbReference type="GO" id="GO:0030544">
    <property type="term" value="F:Hsp70 protein binding"/>
    <property type="evidence" value="ECO:0007669"/>
    <property type="project" value="TreeGrafter"/>
</dbReference>
<dbReference type="AlphaFoldDB" id="A0A1Y1ZFC5"/>
<evidence type="ECO:0000313" key="3">
    <source>
        <dbReference type="Proteomes" id="UP000193144"/>
    </source>
</evidence>
<protein>
    <recommendedName>
        <fullName evidence="4">J domain-containing protein</fullName>
    </recommendedName>
</protein>
<dbReference type="GO" id="GO:0071218">
    <property type="term" value="P:cellular response to misfolded protein"/>
    <property type="evidence" value="ECO:0007669"/>
    <property type="project" value="TreeGrafter"/>
</dbReference>
<name>A0A1Y1ZFC5_9PLEO</name>
<dbReference type="OrthoDB" id="1507364at2759"/>
<organism evidence="2 3">
    <name type="scientific">Clohesyomyces aquaticus</name>
    <dbReference type="NCBI Taxonomy" id="1231657"/>
    <lineage>
        <taxon>Eukaryota</taxon>
        <taxon>Fungi</taxon>
        <taxon>Dikarya</taxon>
        <taxon>Ascomycota</taxon>
        <taxon>Pezizomycotina</taxon>
        <taxon>Dothideomycetes</taxon>
        <taxon>Pleosporomycetidae</taxon>
        <taxon>Pleosporales</taxon>
        <taxon>Lindgomycetaceae</taxon>
        <taxon>Clohesyomyces</taxon>
    </lineage>
</organism>
<accession>A0A1Y1ZFC5</accession>
<keyword evidence="3" id="KW-1185">Reference proteome</keyword>
<dbReference type="STRING" id="1231657.A0A1Y1ZFC5"/>
<dbReference type="PROSITE" id="PS00636">
    <property type="entry name" value="DNAJ_1"/>
    <property type="match status" value="1"/>
</dbReference>
<comment type="caution">
    <text evidence="2">The sequence shown here is derived from an EMBL/GenBank/DDBJ whole genome shotgun (WGS) entry which is preliminary data.</text>
</comment>
<reference evidence="2" key="1">
    <citation type="submission" date="2016-07" db="EMBL/GenBank/DDBJ databases">
        <title>Pervasive Adenine N6-methylation of Active Genes in Fungi.</title>
        <authorList>
            <consortium name="DOE Joint Genome Institute"/>
            <person name="Mondo S.J."/>
            <person name="Dannebaum R.O."/>
            <person name="Kuo R.C."/>
            <person name="Labutti K."/>
            <person name="Haridas S."/>
            <person name="Kuo A."/>
            <person name="Salamov A."/>
            <person name="Ahrendt S.R."/>
            <person name="Lipzen A."/>
            <person name="Sullivan W."/>
            <person name="Andreopoulos W.B."/>
            <person name="Clum A."/>
            <person name="Lindquist E."/>
            <person name="Daum C."/>
            <person name="Ramamoorthy G.K."/>
            <person name="Gryganskyi A."/>
            <person name="Culley D."/>
            <person name="Magnuson J.K."/>
            <person name="James T.Y."/>
            <person name="O'Malley M.A."/>
            <person name="Stajich J.E."/>
            <person name="Spatafora J.W."/>
            <person name="Visel A."/>
            <person name="Grigoriev I.V."/>
        </authorList>
    </citation>
    <scope>NUCLEOTIDE SEQUENCE [LARGE SCALE GENOMIC DNA]</scope>
    <source>
        <strain evidence="2">CBS 115471</strain>
    </source>
</reference>
<evidence type="ECO:0000256" key="1">
    <source>
        <dbReference type="SAM" id="MobiDB-lite"/>
    </source>
</evidence>
<feature type="compositionally biased region" description="Basic and acidic residues" evidence="1">
    <location>
        <begin position="16"/>
        <end position="25"/>
    </location>
</feature>
<dbReference type="InterPro" id="IPR001623">
    <property type="entry name" value="DnaJ_domain"/>
</dbReference>
<dbReference type="GO" id="GO:0005789">
    <property type="term" value="C:endoplasmic reticulum membrane"/>
    <property type="evidence" value="ECO:0007669"/>
    <property type="project" value="TreeGrafter"/>
</dbReference>
<proteinExistence type="predicted"/>
<dbReference type="PANTHER" id="PTHR43908">
    <property type="entry name" value="AT29763P-RELATED"/>
    <property type="match status" value="1"/>
</dbReference>
<dbReference type="PRINTS" id="PR00625">
    <property type="entry name" value="JDOMAIN"/>
</dbReference>
<evidence type="ECO:0008006" key="4">
    <source>
        <dbReference type="Google" id="ProtNLM"/>
    </source>
</evidence>
<evidence type="ECO:0000313" key="2">
    <source>
        <dbReference type="EMBL" id="ORY08894.1"/>
    </source>
</evidence>
<sequence length="161" mass="17112">MSARASGADPGPNGDAKNRQHHDGSANRAYTVEQKAAVLRIKRCSPTAFYEILGSRKSRRHNGYAGADEAFKMVSRAFQVLSDPDKKAKFDRFGGDPDSRVPGAFPQLAHPFHGFGRSNGAHSGKAPCGGIFDTGPGFVFNLGGVLGFAFTNLVEPTAETS</sequence>
<dbReference type="Proteomes" id="UP000193144">
    <property type="component" value="Unassembled WGS sequence"/>
</dbReference>
<dbReference type="InterPro" id="IPR036869">
    <property type="entry name" value="J_dom_sf"/>
</dbReference>
<dbReference type="Gene3D" id="1.10.287.110">
    <property type="entry name" value="DnaJ domain"/>
    <property type="match status" value="1"/>
</dbReference>
<dbReference type="PANTHER" id="PTHR43908:SF3">
    <property type="entry name" value="AT29763P-RELATED"/>
    <property type="match status" value="1"/>
</dbReference>
<feature type="region of interest" description="Disordered" evidence="1">
    <location>
        <begin position="1"/>
        <end position="29"/>
    </location>
</feature>
<dbReference type="SUPFAM" id="SSF46565">
    <property type="entry name" value="Chaperone J-domain"/>
    <property type="match status" value="1"/>
</dbReference>
<gene>
    <name evidence="2" type="ORF">BCR34DRAFT_603184</name>
</gene>
<dbReference type="InterPro" id="IPR051100">
    <property type="entry name" value="DnaJ_subfamily_B/C"/>
</dbReference>
<dbReference type="InterPro" id="IPR018253">
    <property type="entry name" value="DnaJ_domain_CS"/>
</dbReference>
<dbReference type="EMBL" id="MCFA01000093">
    <property type="protein sequence ID" value="ORY08894.1"/>
    <property type="molecule type" value="Genomic_DNA"/>
</dbReference>